<dbReference type="InterPro" id="IPR050595">
    <property type="entry name" value="Bact_response_regulator"/>
</dbReference>
<keyword evidence="1 2" id="KW-0597">Phosphoprotein</keyword>
<protein>
    <recommendedName>
        <fullName evidence="3">Response regulatory domain-containing protein</fullName>
    </recommendedName>
</protein>
<dbReference type="GO" id="GO:0000160">
    <property type="term" value="P:phosphorelay signal transduction system"/>
    <property type="evidence" value="ECO:0007669"/>
    <property type="project" value="InterPro"/>
</dbReference>
<evidence type="ECO:0000313" key="5">
    <source>
        <dbReference type="Proteomes" id="UP000464178"/>
    </source>
</evidence>
<dbReference type="Gene3D" id="3.40.50.2300">
    <property type="match status" value="1"/>
</dbReference>
<name>A0A6P2D6I7_9BACT</name>
<dbReference type="SMART" id="SM00448">
    <property type="entry name" value="REC"/>
    <property type="match status" value="1"/>
</dbReference>
<keyword evidence="4" id="KW-0418">Kinase</keyword>
<dbReference type="EMBL" id="LR593886">
    <property type="protein sequence ID" value="VTR95040.1"/>
    <property type="molecule type" value="Genomic_DNA"/>
</dbReference>
<feature type="modified residue" description="4-aspartylphosphate" evidence="2">
    <location>
        <position position="80"/>
    </location>
</feature>
<organism evidence="4 5">
    <name type="scientific">Gemmata massiliana</name>
    <dbReference type="NCBI Taxonomy" id="1210884"/>
    <lineage>
        <taxon>Bacteria</taxon>
        <taxon>Pseudomonadati</taxon>
        <taxon>Planctomycetota</taxon>
        <taxon>Planctomycetia</taxon>
        <taxon>Gemmatales</taxon>
        <taxon>Gemmataceae</taxon>
        <taxon>Gemmata</taxon>
    </lineage>
</organism>
<dbReference type="KEGG" id="gms:SOIL9_26740"/>
<sequence length="154" mass="16406">MSISTSTGSTIVPALAENTSADATLPPPGLRVLCVDDNVDAADSLGTVLEMVGCEVLVAHDAATALARVEQFNPQVCVLDISMPRIDGCELARRLRNRPGSESQLLVALTALGDYNSLERMADAGFDLHFAKPLPPNELYAVLRTFAERGRPEA</sequence>
<dbReference type="PANTHER" id="PTHR44591">
    <property type="entry name" value="STRESS RESPONSE REGULATOR PROTEIN 1"/>
    <property type="match status" value="1"/>
</dbReference>
<dbReference type="PANTHER" id="PTHR44591:SF3">
    <property type="entry name" value="RESPONSE REGULATORY DOMAIN-CONTAINING PROTEIN"/>
    <property type="match status" value="1"/>
</dbReference>
<keyword evidence="5" id="KW-1185">Reference proteome</keyword>
<feature type="domain" description="Response regulatory" evidence="3">
    <location>
        <begin position="31"/>
        <end position="147"/>
    </location>
</feature>
<dbReference type="AlphaFoldDB" id="A0A6P2D6I7"/>
<dbReference type="PROSITE" id="PS50110">
    <property type="entry name" value="RESPONSE_REGULATORY"/>
    <property type="match status" value="1"/>
</dbReference>
<dbReference type="Pfam" id="PF00072">
    <property type="entry name" value="Response_reg"/>
    <property type="match status" value="1"/>
</dbReference>
<keyword evidence="4" id="KW-0808">Transferase</keyword>
<dbReference type="SUPFAM" id="SSF52172">
    <property type="entry name" value="CheY-like"/>
    <property type="match status" value="1"/>
</dbReference>
<dbReference type="InterPro" id="IPR001789">
    <property type="entry name" value="Sig_transdc_resp-reg_receiver"/>
</dbReference>
<dbReference type="InterPro" id="IPR011006">
    <property type="entry name" value="CheY-like_superfamily"/>
</dbReference>
<accession>A0A6P2D6I7</accession>
<dbReference type="GO" id="GO:0016301">
    <property type="term" value="F:kinase activity"/>
    <property type="evidence" value="ECO:0007669"/>
    <property type="project" value="UniProtKB-KW"/>
</dbReference>
<reference evidence="4 5" key="1">
    <citation type="submission" date="2019-05" db="EMBL/GenBank/DDBJ databases">
        <authorList>
            <consortium name="Science for Life Laboratories"/>
        </authorList>
    </citation>
    <scope>NUCLEOTIDE SEQUENCE [LARGE SCALE GENOMIC DNA]</scope>
    <source>
        <strain evidence="4">Soil9</strain>
    </source>
</reference>
<dbReference type="RefSeq" id="WP_162669507.1">
    <property type="nucleotide sequence ID" value="NZ_LR593886.1"/>
</dbReference>
<evidence type="ECO:0000313" key="4">
    <source>
        <dbReference type="EMBL" id="VTR95040.1"/>
    </source>
</evidence>
<evidence type="ECO:0000256" key="1">
    <source>
        <dbReference type="ARBA" id="ARBA00022553"/>
    </source>
</evidence>
<gene>
    <name evidence="4" type="ORF">SOIL9_26740</name>
</gene>
<proteinExistence type="predicted"/>
<evidence type="ECO:0000256" key="2">
    <source>
        <dbReference type="PROSITE-ProRule" id="PRU00169"/>
    </source>
</evidence>
<dbReference type="Proteomes" id="UP000464178">
    <property type="component" value="Chromosome"/>
</dbReference>
<evidence type="ECO:0000259" key="3">
    <source>
        <dbReference type="PROSITE" id="PS50110"/>
    </source>
</evidence>